<evidence type="ECO:0000313" key="2">
    <source>
        <dbReference type="Proteomes" id="UP000319715"/>
    </source>
</evidence>
<keyword evidence="2" id="KW-1185">Reference proteome</keyword>
<reference evidence="1 2" key="1">
    <citation type="submission" date="2019-06" db="EMBL/GenBank/DDBJ databases">
        <title>Pantoea dispersa Assembly.</title>
        <authorList>
            <person name="Wang J."/>
        </authorList>
    </citation>
    <scope>NUCLEOTIDE SEQUENCE [LARGE SCALE GENOMIC DNA]</scope>
    <source>
        <strain evidence="2">bio</strain>
    </source>
</reference>
<comment type="caution">
    <text evidence="1">The sequence shown here is derived from an EMBL/GenBank/DDBJ whole genome shotgun (WGS) entry which is preliminary data.</text>
</comment>
<sequence>EELRNGTVQKVLTSWQLPDIDLWAVFPNGRLASAKARQFAGFVETIMGGG</sequence>
<feature type="non-terminal residue" evidence="1">
    <location>
        <position position="1"/>
    </location>
</feature>
<dbReference type="EMBL" id="VICF01000130">
    <property type="protein sequence ID" value="TQC59836.1"/>
    <property type="molecule type" value="Genomic_DNA"/>
</dbReference>
<evidence type="ECO:0000313" key="1">
    <source>
        <dbReference type="EMBL" id="TQC59836.1"/>
    </source>
</evidence>
<organism evidence="1 2">
    <name type="scientific">Pantoea dispersa</name>
    <dbReference type="NCBI Taxonomy" id="59814"/>
    <lineage>
        <taxon>Bacteria</taxon>
        <taxon>Pseudomonadati</taxon>
        <taxon>Pseudomonadota</taxon>
        <taxon>Gammaproteobacteria</taxon>
        <taxon>Enterobacterales</taxon>
        <taxon>Erwiniaceae</taxon>
        <taxon>Pantoea</taxon>
    </lineage>
</organism>
<accession>A0ABY2ZR17</accession>
<name>A0ABY2ZR17_9GAMM</name>
<proteinExistence type="predicted"/>
<gene>
    <name evidence="1" type="ORF">FK492_24105</name>
</gene>
<dbReference type="Proteomes" id="UP000319715">
    <property type="component" value="Unassembled WGS sequence"/>
</dbReference>
<dbReference type="Gene3D" id="3.40.190.290">
    <property type="match status" value="1"/>
</dbReference>
<protein>
    <submittedName>
        <fullName evidence="1">LysR family transcriptional regulator</fullName>
    </submittedName>
</protein>